<evidence type="ECO:0000313" key="2">
    <source>
        <dbReference type="EMBL" id="MBK0400336.1"/>
    </source>
</evidence>
<name>A0A8J7SFS6_9RHOB</name>
<evidence type="ECO:0008006" key="4">
    <source>
        <dbReference type="Google" id="ProtNLM"/>
    </source>
</evidence>
<dbReference type="Gene3D" id="2.60.40.1880">
    <property type="entry name" value="Invasion associated locus B (IalB) protein"/>
    <property type="match status" value="1"/>
</dbReference>
<dbReference type="EMBL" id="JAEHHL010000008">
    <property type="protein sequence ID" value="MBK0400336.1"/>
    <property type="molecule type" value="Genomic_DNA"/>
</dbReference>
<gene>
    <name evidence="2" type="ORF">H0I76_14140</name>
</gene>
<dbReference type="Proteomes" id="UP000655420">
    <property type="component" value="Unassembled WGS sequence"/>
</dbReference>
<feature type="signal peptide" evidence="1">
    <location>
        <begin position="1"/>
        <end position="24"/>
    </location>
</feature>
<organism evidence="2 3">
    <name type="scientific">Thermohalobaculum xanthum</name>
    <dbReference type="NCBI Taxonomy" id="2753746"/>
    <lineage>
        <taxon>Bacteria</taxon>
        <taxon>Pseudomonadati</taxon>
        <taxon>Pseudomonadota</taxon>
        <taxon>Alphaproteobacteria</taxon>
        <taxon>Rhodobacterales</taxon>
        <taxon>Paracoccaceae</taxon>
        <taxon>Thermohalobaculum</taxon>
    </lineage>
</organism>
<keyword evidence="1" id="KW-0732">Signal</keyword>
<feature type="chain" id="PRO_5035256999" description="Invasion associated locus B family protein" evidence="1">
    <location>
        <begin position="25"/>
        <end position="176"/>
    </location>
</feature>
<comment type="caution">
    <text evidence="2">The sequence shown here is derived from an EMBL/GenBank/DDBJ whole genome shotgun (WGS) entry which is preliminary data.</text>
</comment>
<accession>A0A8J7SFS6</accession>
<evidence type="ECO:0000256" key="1">
    <source>
        <dbReference type="SAM" id="SignalP"/>
    </source>
</evidence>
<dbReference type="InterPro" id="IPR010642">
    <property type="entry name" value="Invasion_prot_B"/>
</dbReference>
<sequence>MDFLKVGFLALAVCGLALASPAEAQTHTRVDAKRDWSIFEAAGEKAKVCWIVSQPLKTVALRGGQQVEVRRGDIFLMVAVRPADGVSNEVSYIAGYPFRPGSNVEAKVGSNTLTMFTDGENAWFKSGDEDTRAINVFKAGSQVELRGTSSRGTTTVDTFSLLGFTAALEAAQERCK</sequence>
<dbReference type="InterPro" id="IPR038696">
    <property type="entry name" value="IalB_sf"/>
</dbReference>
<dbReference type="Pfam" id="PF06776">
    <property type="entry name" value="IalB"/>
    <property type="match status" value="1"/>
</dbReference>
<proteinExistence type="predicted"/>
<protein>
    <recommendedName>
        <fullName evidence="4">Invasion associated locus B family protein</fullName>
    </recommendedName>
</protein>
<keyword evidence="3" id="KW-1185">Reference proteome</keyword>
<reference evidence="2" key="1">
    <citation type="submission" date="2020-12" db="EMBL/GenBank/DDBJ databases">
        <title>Bacterial taxonomy.</title>
        <authorList>
            <person name="Pan X."/>
        </authorList>
    </citation>
    <scope>NUCLEOTIDE SEQUENCE</scope>
    <source>
        <strain evidence="2">M0105</strain>
    </source>
</reference>
<evidence type="ECO:0000313" key="3">
    <source>
        <dbReference type="Proteomes" id="UP000655420"/>
    </source>
</evidence>
<dbReference type="AlphaFoldDB" id="A0A8J7SFS6"/>